<dbReference type="SUPFAM" id="SSF88659">
    <property type="entry name" value="Sigma3 and sigma4 domains of RNA polymerase sigma factors"/>
    <property type="match status" value="1"/>
</dbReference>
<dbReference type="InterPro" id="IPR000838">
    <property type="entry name" value="RNA_pol_sigma70_ECF_CS"/>
</dbReference>
<dbReference type="InterPro" id="IPR013325">
    <property type="entry name" value="RNA_pol_sigma_r2"/>
</dbReference>
<dbReference type="EMBL" id="FMVT01000007">
    <property type="protein sequence ID" value="SCY65688.1"/>
    <property type="molecule type" value="Genomic_DNA"/>
</dbReference>
<evidence type="ECO:0000256" key="1">
    <source>
        <dbReference type="ARBA" id="ARBA00010641"/>
    </source>
</evidence>
<dbReference type="InterPro" id="IPR014284">
    <property type="entry name" value="RNA_pol_sigma-70_dom"/>
</dbReference>
<evidence type="ECO:0000313" key="9">
    <source>
        <dbReference type="EMBL" id="SCY65688.1"/>
    </source>
</evidence>
<dbReference type="PROSITE" id="PS01063">
    <property type="entry name" value="SIGMA70_ECF"/>
    <property type="match status" value="1"/>
</dbReference>
<evidence type="ECO:0000259" key="8">
    <source>
        <dbReference type="Pfam" id="PF22029"/>
    </source>
</evidence>
<evidence type="ECO:0000256" key="2">
    <source>
        <dbReference type="ARBA" id="ARBA00023015"/>
    </source>
</evidence>
<keyword evidence="10" id="KW-1185">Reference proteome</keyword>
<dbReference type="Gene3D" id="1.10.10.10">
    <property type="entry name" value="Winged helix-like DNA-binding domain superfamily/Winged helix DNA-binding domain"/>
    <property type="match status" value="1"/>
</dbReference>
<dbReference type="InterPro" id="IPR039425">
    <property type="entry name" value="RNA_pol_sigma-70-like"/>
</dbReference>
<dbReference type="RefSeq" id="WP_090744057.1">
    <property type="nucleotide sequence ID" value="NZ_FMVT01000007.1"/>
</dbReference>
<dbReference type="Pfam" id="PF22029">
    <property type="entry name" value="PhyR_sigma2"/>
    <property type="match status" value="1"/>
</dbReference>
<dbReference type="InterPro" id="IPR013249">
    <property type="entry name" value="RNA_pol_sigma70_r4_t2"/>
</dbReference>
<evidence type="ECO:0000259" key="7">
    <source>
        <dbReference type="Pfam" id="PF08281"/>
    </source>
</evidence>
<keyword evidence="4" id="KW-0238">DNA-binding</keyword>
<dbReference type="Pfam" id="PF08281">
    <property type="entry name" value="Sigma70_r4_2"/>
    <property type="match status" value="1"/>
</dbReference>
<dbReference type="STRING" id="336292.SAMN05660710_02227"/>
<dbReference type="GO" id="GO:0006352">
    <property type="term" value="P:DNA-templated transcription initiation"/>
    <property type="evidence" value="ECO:0007669"/>
    <property type="project" value="InterPro"/>
</dbReference>
<dbReference type="NCBIfam" id="TIGR02937">
    <property type="entry name" value="sigma70-ECF"/>
    <property type="match status" value="1"/>
</dbReference>
<dbReference type="GO" id="GO:0016987">
    <property type="term" value="F:sigma factor activity"/>
    <property type="evidence" value="ECO:0007669"/>
    <property type="project" value="UniProtKB-KW"/>
</dbReference>
<dbReference type="PANTHER" id="PTHR43133:SF25">
    <property type="entry name" value="RNA POLYMERASE SIGMA FACTOR RFAY-RELATED"/>
    <property type="match status" value="1"/>
</dbReference>
<dbReference type="OrthoDB" id="9803470at2"/>
<reference evidence="9 10" key="1">
    <citation type="submission" date="2016-10" db="EMBL/GenBank/DDBJ databases">
        <authorList>
            <person name="de Groot N.N."/>
        </authorList>
    </citation>
    <scope>NUCLEOTIDE SEQUENCE [LARGE SCALE GENOMIC DNA]</scope>
    <source>
        <strain evidence="9 10">CGMCC 1.8925</strain>
    </source>
</reference>
<dbReference type="GO" id="GO:0003677">
    <property type="term" value="F:DNA binding"/>
    <property type="evidence" value="ECO:0007669"/>
    <property type="project" value="UniProtKB-KW"/>
</dbReference>
<evidence type="ECO:0000256" key="6">
    <source>
        <dbReference type="SAM" id="MobiDB-lite"/>
    </source>
</evidence>
<accession>A0A1G5HRP6</accession>
<name>A0A1G5HRP6_9RHOB</name>
<sequence length="175" mass="19736">MSIAADLSQHVKSLRRYALVLTRDPSSADDLVQETLKRALARAETWQPGSDLRPWLFRIMHNAHVSDLRRARTRTEAAPDLPAPVSPETQLDRLELRQVLQALETLPEAQRRPIVLIALREMSYAEAASSLDVPLGTFMSRLGRGREALRRLVGGRDAATRQKTRQLPQENIKEA</sequence>
<keyword evidence="5" id="KW-0804">Transcription</keyword>
<evidence type="ECO:0000256" key="5">
    <source>
        <dbReference type="ARBA" id="ARBA00023163"/>
    </source>
</evidence>
<protein>
    <submittedName>
        <fullName evidence="9">RNA polymerase sigma-70 factor, ECF subfamily</fullName>
    </submittedName>
</protein>
<feature type="region of interest" description="Disordered" evidence="6">
    <location>
        <begin position="155"/>
        <end position="175"/>
    </location>
</feature>
<feature type="domain" description="PhyR sigma2" evidence="8">
    <location>
        <begin position="8"/>
        <end position="61"/>
    </location>
</feature>
<dbReference type="InterPro" id="IPR053866">
    <property type="entry name" value="PhyR_sigma2"/>
</dbReference>
<proteinExistence type="inferred from homology"/>
<keyword evidence="3" id="KW-0731">Sigma factor</keyword>
<dbReference type="InterPro" id="IPR013324">
    <property type="entry name" value="RNA_pol_sigma_r3/r4-like"/>
</dbReference>
<keyword evidence="2" id="KW-0805">Transcription regulation</keyword>
<dbReference type="InterPro" id="IPR036388">
    <property type="entry name" value="WH-like_DNA-bd_sf"/>
</dbReference>
<dbReference type="Gene3D" id="1.10.1740.10">
    <property type="match status" value="1"/>
</dbReference>
<dbReference type="AlphaFoldDB" id="A0A1G5HRP6"/>
<dbReference type="PANTHER" id="PTHR43133">
    <property type="entry name" value="RNA POLYMERASE ECF-TYPE SIGMA FACTO"/>
    <property type="match status" value="1"/>
</dbReference>
<dbReference type="CDD" id="cd06171">
    <property type="entry name" value="Sigma70_r4"/>
    <property type="match status" value="1"/>
</dbReference>
<dbReference type="SUPFAM" id="SSF88946">
    <property type="entry name" value="Sigma2 domain of RNA polymerase sigma factors"/>
    <property type="match status" value="1"/>
</dbReference>
<evidence type="ECO:0000313" key="10">
    <source>
        <dbReference type="Proteomes" id="UP000199502"/>
    </source>
</evidence>
<organism evidence="9 10">
    <name type="scientific">Paracoccus tibetensis</name>
    <dbReference type="NCBI Taxonomy" id="336292"/>
    <lineage>
        <taxon>Bacteria</taxon>
        <taxon>Pseudomonadati</taxon>
        <taxon>Pseudomonadota</taxon>
        <taxon>Alphaproteobacteria</taxon>
        <taxon>Rhodobacterales</taxon>
        <taxon>Paracoccaceae</taxon>
        <taxon>Paracoccus</taxon>
    </lineage>
</organism>
<dbReference type="Proteomes" id="UP000199502">
    <property type="component" value="Unassembled WGS sequence"/>
</dbReference>
<gene>
    <name evidence="9" type="ORF">SAMN05660710_02227</name>
</gene>
<feature type="domain" description="RNA polymerase sigma factor 70 region 4 type 2" evidence="7">
    <location>
        <begin position="97"/>
        <end position="149"/>
    </location>
</feature>
<evidence type="ECO:0000256" key="4">
    <source>
        <dbReference type="ARBA" id="ARBA00023125"/>
    </source>
</evidence>
<evidence type="ECO:0000256" key="3">
    <source>
        <dbReference type="ARBA" id="ARBA00023082"/>
    </source>
</evidence>
<comment type="similarity">
    <text evidence="1">Belongs to the sigma-70 factor family. ECF subfamily.</text>
</comment>